<dbReference type="RefSeq" id="XP_043039809.1">
    <property type="nucleotide sequence ID" value="XM_043183176.1"/>
</dbReference>
<sequence>MIPSPCNERCNVLKSSNVPLDDFFKGTDLQQVYTLHLVVFDTGSRTLEFASTLCGSACNQVRFDPKQSFTFVDGGRTGSITFATGVGVDPVVGANYILTLRSGTDTMAVGGFVVPNVDLFLITNQTPAFDIDPFSGIQGMGAQASGLFAVLVEQGVLCLTFQQPFRNAELTLGGIDETKFQGDLIFASLPTPPSGVWQLPLPGVAVNGATTALLNTSRSIFLDSGSSNALFSTDTAELQSHALLAIYAPILPDIAPHPLELGAYGIACDRISSLVAVISLGFTGQDGHLFNLTIPSSELNVGPFADDPTVCQTLISALDGLELVGGRLLKHYYNIWDIGAQRMGALQKLFKVFVLSSKAIIYIYICMYTVSLVSMMVIVSTYHGSLVR</sequence>
<accession>A0A9P7VUF5</accession>
<comment type="similarity">
    <text evidence="1">Belongs to the peptidase A1 family.</text>
</comment>
<dbReference type="InterPro" id="IPR034164">
    <property type="entry name" value="Pepsin-like_dom"/>
</dbReference>
<dbReference type="OrthoDB" id="771136at2759"/>
<feature type="transmembrane region" description="Helical" evidence="2">
    <location>
        <begin position="361"/>
        <end position="382"/>
    </location>
</feature>
<evidence type="ECO:0000313" key="5">
    <source>
        <dbReference type="Proteomes" id="UP000812287"/>
    </source>
</evidence>
<protein>
    <submittedName>
        <fullName evidence="4">Acid protease</fullName>
    </submittedName>
</protein>
<dbReference type="EMBL" id="MU250534">
    <property type="protein sequence ID" value="KAG7446309.1"/>
    <property type="molecule type" value="Genomic_DNA"/>
</dbReference>
<evidence type="ECO:0000256" key="1">
    <source>
        <dbReference type="ARBA" id="ARBA00007447"/>
    </source>
</evidence>
<organism evidence="4 5">
    <name type="scientific">Guyanagaster necrorhizus</name>
    <dbReference type="NCBI Taxonomy" id="856835"/>
    <lineage>
        <taxon>Eukaryota</taxon>
        <taxon>Fungi</taxon>
        <taxon>Dikarya</taxon>
        <taxon>Basidiomycota</taxon>
        <taxon>Agaricomycotina</taxon>
        <taxon>Agaricomycetes</taxon>
        <taxon>Agaricomycetidae</taxon>
        <taxon>Agaricales</taxon>
        <taxon>Marasmiineae</taxon>
        <taxon>Physalacriaceae</taxon>
        <taxon>Guyanagaster</taxon>
    </lineage>
</organism>
<dbReference type="GO" id="GO:0004190">
    <property type="term" value="F:aspartic-type endopeptidase activity"/>
    <property type="evidence" value="ECO:0007669"/>
    <property type="project" value="InterPro"/>
</dbReference>
<keyword evidence="2" id="KW-0812">Transmembrane</keyword>
<keyword evidence="4" id="KW-0645">Protease</keyword>
<dbReference type="PANTHER" id="PTHR47966">
    <property type="entry name" value="BETA-SITE APP-CLEAVING ENZYME, ISOFORM A-RELATED"/>
    <property type="match status" value="1"/>
</dbReference>
<feature type="domain" description="Peptidase A1" evidence="3">
    <location>
        <begin position="23"/>
        <end position="346"/>
    </location>
</feature>
<keyword evidence="2" id="KW-0472">Membrane</keyword>
<dbReference type="Gene3D" id="2.40.70.10">
    <property type="entry name" value="Acid Proteases"/>
    <property type="match status" value="2"/>
</dbReference>
<dbReference type="InterPro" id="IPR001461">
    <property type="entry name" value="Aspartic_peptidase_A1"/>
</dbReference>
<keyword evidence="2" id="KW-1133">Transmembrane helix</keyword>
<dbReference type="PROSITE" id="PS51767">
    <property type="entry name" value="PEPTIDASE_A1"/>
    <property type="match status" value="1"/>
</dbReference>
<comment type="caution">
    <text evidence="4">The sequence shown here is derived from an EMBL/GenBank/DDBJ whole genome shotgun (WGS) entry which is preliminary data.</text>
</comment>
<proteinExistence type="inferred from homology"/>
<dbReference type="PRINTS" id="PR00792">
    <property type="entry name" value="PEPSIN"/>
</dbReference>
<dbReference type="CDD" id="cd05471">
    <property type="entry name" value="pepsin_like"/>
    <property type="match status" value="1"/>
</dbReference>
<name>A0A9P7VUF5_9AGAR</name>
<dbReference type="PANTHER" id="PTHR47966:SF51">
    <property type="entry name" value="BETA-SITE APP-CLEAVING ENZYME, ISOFORM A-RELATED"/>
    <property type="match status" value="1"/>
</dbReference>
<dbReference type="InterPro" id="IPR021109">
    <property type="entry name" value="Peptidase_aspartic_dom_sf"/>
</dbReference>
<dbReference type="GO" id="GO:0006508">
    <property type="term" value="P:proteolysis"/>
    <property type="evidence" value="ECO:0007669"/>
    <property type="project" value="UniProtKB-KW"/>
</dbReference>
<evidence type="ECO:0000256" key="2">
    <source>
        <dbReference type="SAM" id="Phobius"/>
    </source>
</evidence>
<dbReference type="GeneID" id="66105473"/>
<dbReference type="SUPFAM" id="SSF50630">
    <property type="entry name" value="Acid proteases"/>
    <property type="match status" value="1"/>
</dbReference>
<evidence type="ECO:0000313" key="4">
    <source>
        <dbReference type="EMBL" id="KAG7446309.1"/>
    </source>
</evidence>
<keyword evidence="4" id="KW-0378">Hydrolase</keyword>
<gene>
    <name evidence="4" type="ORF">BT62DRAFT_894405</name>
</gene>
<dbReference type="Pfam" id="PF00026">
    <property type="entry name" value="Asp"/>
    <property type="match status" value="1"/>
</dbReference>
<reference evidence="4" key="1">
    <citation type="submission" date="2020-11" db="EMBL/GenBank/DDBJ databases">
        <title>Adaptations for nitrogen fixation in a non-lichenized fungal sporocarp promotes dispersal by wood-feeding termites.</title>
        <authorList>
            <consortium name="DOE Joint Genome Institute"/>
            <person name="Koch R.A."/>
            <person name="Yoon G."/>
            <person name="Arayal U."/>
            <person name="Lail K."/>
            <person name="Amirebrahimi M."/>
            <person name="Labutti K."/>
            <person name="Lipzen A."/>
            <person name="Riley R."/>
            <person name="Barry K."/>
            <person name="Henrissat B."/>
            <person name="Grigoriev I.V."/>
            <person name="Herr J.R."/>
            <person name="Aime M.C."/>
        </authorList>
    </citation>
    <scope>NUCLEOTIDE SEQUENCE</scope>
    <source>
        <strain evidence="4">MCA 3950</strain>
    </source>
</reference>
<dbReference type="Proteomes" id="UP000812287">
    <property type="component" value="Unassembled WGS sequence"/>
</dbReference>
<dbReference type="AlphaFoldDB" id="A0A9P7VUF5"/>
<dbReference type="InterPro" id="IPR033121">
    <property type="entry name" value="PEPTIDASE_A1"/>
</dbReference>
<evidence type="ECO:0000259" key="3">
    <source>
        <dbReference type="PROSITE" id="PS51767"/>
    </source>
</evidence>
<keyword evidence="5" id="KW-1185">Reference proteome</keyword>